<organism evidence="1">
    <name type="scientific">marine sediment metagenome</name>
    <dbReference type="NCBI Taxonomy" id="412755"/>
    <lineage>
        <taxon>unclassified sequences</taxon>
        <taxon>metagenomes</taxon>
        <taxon>ecological metagenomes</taxon>
    </lineage>
</organism>
<reference evidence="1" key="1">
    <citation type="journal article" date="2015" name="Nature">
        <title>Complex archaea that bridge the gap between prokaryotes and eukaryotes.</title>
        <authorList>
            <person name="Spang A."/>
            <person name="Saw J.H."/>
            <person name="Jorgensen S.L."/>
            <person name="Zaremba-Niedzwiedzka K."/>
            <person name="Martijn J."/>
            <person name="Lind A.E."/>
            <person name="van Eijk R."/>
            <person name="Schleper C."/>
            <person name="Guy L."/>
            <person name="Ettema T.J."/>
        </authorList>
    </citation>
    <scope>NUCLEOTIDE SEQUENCE</scope>
</reference>
<evidence type="ECO:0000313" key="1">
    <source>
        <dbReference type="EMBL" id="KKN70664.1"/>
    </source>
</evidence>
<sequence>MEITITDIQRLKIEPGEILVVHIDFHATPEAQEKFGKSLEQMFLNAGYDKPPEILILEKSVTLKVIKGGDQCEECAGYGWDELPGVEGRRVCSKCKGTGVKL</sequence>
<accession>A0A0F9SUV0</accession>
<dbReference type="AlphaFoldDB" id="A0A0F9SUV0"/>
<protein>
    <submittedName>
        <fullName evidence="1">Uncharacterized protein</fullName>
    </submittedName>
</protein>
<dbReference type="EMBL" id="LAZR01000399">
    <property type="protein sequence ID" value="KKN70664.1"/>
    <property type="molecule type" value="Genomic_DNA"/>
</dbReference>
<name>A0A0F9SUV0_9ZZZZ</name>
<comment type="caution">
    <text evidence="1">The sequence shown here is derived from an EMBL/GenBank/DDBJ whole genome shotgun (WGS) entry which is preliminary data.</text>
</comment>
<gene>
    <name evidence="1" type="ORF">LCGC14_0428190</name>
</gene>
<proteinExistence type="predicted"/>